<accession>A0ABD1HW71</accession>
<dbReference type="AlphaFoldDB" id="A0ABD1HW71"/>
<dbReference type="Proteomes" id="UP001567538">
    <property type="component" value="Unassembled WGS sequence"/>
</dbReference>
<protein>
    <submittedName>
        <fullName evidence="2">Uncharacterized protein</fullName>
    </submittedName>
</protein>
<dbReference type="EMBL" id="JBEAFC010000004">
    <property type="protein sequence ID" value="KAL1560692.1"/>
    <property type="molecule type" value="Genomic_DNA"/>
</dbReference>
<keyword evidence="1" id="KW-1133">Transmembrane helix</keyword>
<feature type="transmembrane region" description="Helical" evidence="1">
    <location>
        <begin position="12"/>
        <end position="31"/>
    </location>
</feature>
<evidence type="ECO:0000313" key="3">
    <source>
        <dbReference type="Proteomes" id="UP001567538"/>
    </source>
</evidence>
<reference evidence="2 3" key="1">
    <citation type="submission" date="2024-06" db="EMBL/GenBank/DDBJ databases">
        <title>A chromosome level genome sequence of Diviner's sage (Salvia divinorum).</title>
        <authorList>
            <person name="Ford S.A."/>
            <person name="Ro D.-K."/>
            <person name="Ness R.W."/>
            <person name="Phillips M.A."/>
        </authorList>
    </citation>
    <scope>NUCLEOTIDE SEQUENCE [LARGE SCALE GENOMIC DNA]</scope>
    <source>
        <strain evidence="2">SAF-2024a</strain>
        <tissue evidence="2">Leaf</tissue>
    </source>
</reference>
<sequence length="144" mass="16327">MANARAISKFVLLASIFSIFLLLIFMLIFWFSEPGFYIHQLHVREDSINSSNPNTSIFMDLEFKRLLAITPLRYNDVNITLFYASTFASDRDFCRTVPVAVGYCIVPGFDTGRKKTVHREVVVVAARGLLWDDALRKIADGSTV</sequence>
<evidence type="ECO:0000313" key="2">
    <source>
        <dbReference type="EMBL" id="KAL1560692.1"/>
    </source>
</evidence>
<keyword evidence="1" id="KW-0472">Membrane</keyword>
<proteinExistence type="predicted"/>
<comment type="caution">
    <text evidence="2">The sequence shown here is derived from an EMBL/GenBank/DDBJ whole genome shotgun (WGS) entry which is preliminary data.</text>
</comment>
<keyword evidence="1" id="KW-0812">Transmembrane</keyword>
<keyword evidence="3" id="KW-1185">Reference proteome</keyword>
<organism evidence="2 3">
    <name type="scientific">Salvia divinorum</name>
    <name type="common">Maria pastora</name>
    <name type="synonym">Diviner's sage</name>
    <dbReference type="NCBI Taxonomy" id="28513"/>
    <lineage>
        <taxon>Eukaryota</taxon>
        <taxon>Viridiplantae</taxon>
        <taxon>Streptophyta</taxon>
        <taxon>Embryophyta</taxon>
        <taxon>Tracheophyta</taxon>
        <taxon>Spermatophyta</taxon>
        <taxon>Magnoliopsida</taxon>
        <taxon>eudicotyledons</taxon>
        <taxon>Gunneridae</taxon>
        <taxon>Pentapetalae</taxon>
        <taxon>asterids</taxon>
        <taxon>lamiids</taxon>
        <taxon>Lamiales</taxon>
        <taxon>Lamiaceae</taxon>
        <taxon>Nepetoideae</taxon>
        <taxon>Mentheae</taxon>
        <taxon>Salviinae</taxon>
        <taxon>Salvia</taxon>
        <taxon>Salvia subgen. Calosphace</taxon>
    </lineage>
</organism>
<evidence type="ECO:0000256" key="1">
    <source>
        <dbReference type="SAM" id="Phobius"/>
    </source>
</evidence>
<name>A0ABD1HW71_SALDI</name>
<gene>
    <name evidence="2" type="ORF">AAHA92_10875</name>
</gene>